<dbReference type="HOGENOM" id="CLU_191137_1_0_2"/>
<name>W0JSB7_9EURY</name>
<accession>W0JSB7</accession>
<dbReference type="AlphaFoldDB" id="W0JSB7"/>
<evidence type="ECO:0000313" key="1">
    <source>
        <dbReference type="EMBL" id="AHG00100.1"/>
    </source>
</evidence>
<dbReference type="GeneID" id="25145943"/>
<dbReference type="OrthoDB" id="376069at2157"/>
<reference evidence="1 2" key="1">
    <citation type="submission" date="2014-01" db="EMBL/GenBank/DDBJ databases">
        <authorList>
            <consortium name="DOE Joint Genome Institute"/>
            <person name="Anderson I."/>
            <person name="Huntemann M."/>
            <person name="Han J."/>
            <person name="Chen A."/>
            <person name="Kyrpides N."/>
            <person name="Mavromatis K."/>
            <person name="Markowitz V."/>
            <person name="Palaniappan K."/>
            <person name="Ivanova N."/>
            <person name="Schaumberg A."/>
            <person name="Pati A."/>
            <person name="Liolios K."/>
            <person name="Nordberg H.P."/>
            <person name="Cantor M.N."/>
            <person name="Hua S.X."/>
            <person name="Woyke T."/>
        </authorList>
    </citation>
    <scope>NUCLEOTIDE SEQUENCE [LARGE SCALE GENOMIC DNA]</scope>
    <source>
        <strain evidence="1 2">XH-48</strain>
    </source>
</reference>
<gene>
    <name evidence="1" type="ORF">HALLA_16125</name>
</gene>
<dbReference type="Proteomes" id="UP000019024">
    <property type="component" value="Chromosome"/>
</dbReference>
<dbReference type="STRING" id="797299.HALLA_16125"/>
<evidence type="ECO:0000313" key="2">
    <source>
        <dbReference type="Proteomes" id="UP000019024"/>
    </source>
</evidence>
<dbReference type="EMBL" id="CP007055">
    <property type="protein sequence ID" value="AHG00100.1"/>
    <property type="molecule type" value="Genomic_DNA"/>
</dbReference>
<sequence length="70" mass="8012">MTDLESSLAVRIVRTLEAHGLAWDEYRLADAFDPDALERLVRSADPVEVRLEVRGFELVVTDDEIRVLEE</sequence>
<keyword evidence="2" id="KW-1185">Reference proteome</keyword>
<proteinExistence type="predicted"/>
<protein>
    <submittedName>
        <fullName evidence="1">Uncharacterized protein</fullName>
    </submittedName>
</protein>
<organism evidence="1 2">
    <name type="scientific">Halostagnicola larsenii XH-48</name>
    <dbReference type="NCBI Taxonomy" id="797299"/>
    <lineage>
        <taxon>Archaea</taxon>
        <taxon>Methanobacteriati</taxon>
        <taxon>Methanobacteriota</taxon>
        <taxon>Stenosarchaea group</taxon>
        <taxon>Halobacteria</taxon>
        <taxon>Halobacteriales</taxon>
        <taxon>Natrialbaceae</taxon>
        <taxon>Halostagnicola</taxon>
    </lineage>
</organism>
<dbReference type="RefSeq" id="WP_049953331.1">
    <property type="nucleotide sequence ID" value="NZ_CP007055.1"/>
</dbReference>
<dbReference type="KEGG" id="hlr:HALLA_16125"/>